<evidence type="ECO:0000313" key="1">
    <source>
        <dbReference type="EMBL" id="KAJ2882042.1"/>
    </source>
</evidence>
<comment type="caution">
    <text evidence="1">The sequence shown here is derived from an EMBL/GenBank/DDBJ whole genome shotgun (WGS) entry which is preliminary data.</text>
</comment>
<evidence type="ECO:0000313" key="2">
    <source>
        <dbReference type="Proteomes" id="UP001139981"/>
    </source>
</evidence>
<organism evidence="1 2">
    <name type="scientific">Coemansia aciculifera</name>
    <dbReference type="NCBI Taxonomy" id="417176"/>
    <lineage>
        <taxon>Eukaryota</taxon>
        <taxon>Fungi</taxon>
        <taxon>Fungi incertae sedis</taxon>
        <taxon>Zoopagomycota</taxon>
        <taxon>Kickxellomycotina</taxon>
        <taxon>Kickxellomycetes</taxon>
        <taxon>Kickxellales</taxon>
        <taxon>Kickxellaceae</taxon>
        <taxon>Coemansia</taxon>
    </lineage>
</organism>
<name>A0ACC1LVQ5_9FUNG</name>
<feature type="non-terminal residue" evidence="1">
    <location>
        <position position="1"/>
    </location>
</feature>
<dbReference type="EMBL" id="JANBVB010002841">
    <property type="protein sequence ID" value="KAJ2882042.1"/>
    <property type="molecule type" value="Genomic_DNA"/>
</dbReference>
<keyword evidence="2" id="KW-1185">Reference proteome</keyword>
<dbReference type="Proteomes" id="UP001139981">
    <property type="component" value="Unassembled WGS sequence"/>
</dbReference>
<proteinExistence type="predicted"/>
<feature type="non-terminal residue" evidence="1">
    <location>
        <position position="98"/>
    </location>
</feature>
<gene>
    <name evidence="1" type="primary">CUP2</name>
    <name evidence="1" type="ORF">IWW38_005711</name>
</gene>
<sequence>QVSHFGLGAVFGSGGLTYSANLVMIFLDGKKFACSACIRGHRASSCNHTLRELTEIRPKGRPVTQCERCRQLRKTRKAHVKCLCSELDGASPAVESPT</sequence>
<reference evidence="1" key="1">
    <citation type="submission" date="2022-07" db="EMBL/GenBank/DDBJ databases">
        <title>Phylogenomic reconstructions and comparative analyses of Kickxellomycotina fungi.</title>
        <authorList>
            <person name="Reynolds N.K."/>
            <person name="Stajich J.E."/>
            <person name="Barry K."/>
            <person name="Grigoriev I.V."/>
            <person name="Crous P."/>
            <person name="Smith M.E."/>
        </authorList>
    </citation>
    <scope>NUCLEOTIDE SEQUENCE</scope>
    <source>
        <strain evidence="1">CBS 190363</strain>
    </source>
</reference>
<protein>
    <submittedName>
        <fullName evidence="1">Copper-binding transcription factor</fullName>
    </submittedName>
</protein>
<accession>A0ACC1LVQ5</accession>